<evidence type="ECO:0000256" key="1">
    <source>
        <dbReference type="SAM" id="MobiDB-lite"/>
    </source>
</evidence>
<reference evidence="2" key="1">
    <citation type="submission" date="2018-04" db="EMBL/GenBank/DDBJ databases">
        <title>Whole genome sequencing of Hypsizygus marmoreus.</title>
        <authorList>
            <person name="Choi I.-G."/>
            <person name="Min B."/>
            <person name="Kim J.-G."/>
            <person name="Kim S."/>
            <person name="Oh Y.-L."/>
            <person name="Kong W.-S."/>
            <person name="Park H."/>
            <person name="Jeong J."/>
            <person name="Song E.-S."/>
        </authorList>
    </citation>
    <scope>NUCLEOTIDE SEQUENCE [LARGE SCALE GENOMIC DNA]</scope>
    <source>
        <strain evidence="2">51987-8</strain>
    </source>
</reference>
<evidence type="ECO:0000313" key="3">
    <source>
        <dbReference type="Proteomes" id="UP000076154"/>
    </source>
</evidence>
<dbReference type="EMBL" id="LUEZ02000149">
    <property type="protein sequence ID" value="RDB15603.1"/>
    <property type="molecule type" value="Genomic_DNA"/>
</dbReference>
<organism evidence="2 3">
    <name type="scientific">Hypsizygus marmoreus</name>
    <name type="common">White beech mushroom</name>
    <name type="synonym">Agaricus marmoreus</name>
    <dbReference type="NCBI Taxonomy" id="39966"/>
    <lineage>
        <taxon>Eukaryota</taxon>
        <taxon>Fungi</taxon>
        <taxon>Dikarya</taxon>
        <taxon>Basidiomycota</taxon>
        <taxon>Agaricomycotina</taxon>
        <taxon>Agaricomycetes</taxon>
        <taxon>Agaricomycetidae</taxon>
        <taxon>Agaricales</taxon>
        <taxon>Tricholomatineae</taxon>
        <taxon>Lyophyllaceae</taxon>
        <taxon>Hypsizygus</taxon>
    </lineage>
</organism>
<dbReference type="Proteomes" id="UP000076154">
    <property type="component" value="Unassembled WGS sequence"/>
</dbReference>
<name>A0A369J7B5_HYPMA</name>
<keyword evidence="3" id="KW-1185">Reference proteome</keyword>
<proteinExistence type="predicted"/>
<protein>
    <submittedName>
        <fullName evidence="2">Uncharacterized protein</fullName>
    </submittedName>
</protein>
<dbReference type="AlphaFoldDB" id="A0A369J7B5"/>
<sequence>MFKEIDIIREEVMLGIPSAANEQRYLHHHDIKFSSNDAISQPTTRPYTLVYLEDQKRVVSEPTFTVARARFGCSELSVSVPPSATSGSQNPSKSTGARSAYLDDSGPSF</sequence>
<comment type="caution">
    <text evidence="2">The sequence shown here is derived from an EMBL/GenBank/DDBJ whole genome shotgun (WGS) entry which is preliminary data.</text>
</comment>
<gene>
    <name evidence="2" type="ORF">Hypma_004068</name>
</gene>
<dbReference type="InParanoid" id="A0A369J7B5"/>
<accession>A0A369J7B5</accession>
<feature type="compositionally biased region" description="Polar residues" evidence="1">
    <location>
        <begin position="77"/>
        <end position="97"/>
    </location>
</feature>
<evidence type="ECO:0000313" key="2">
    <source>
        <dbReference type="EMBL" id="RDB15603.1"/>
    </source>
</evidence>
<feature type="region of interest" description="Disordered" evidence="1">
    <location>
        <begin position="77"/>
        <end position="109"/>
    </location>
</feature>